<dbReference type="SFLD" id="SFLDG01094">
    <property type="entry name" value="Uncharacterised_Radical_SAM_Su"/>
    <property type="match status" value="1"/>
</dbReference>
<evidence type="ECO:0000256" key="2">
    <source>
        <dbReference type="ARBA" id="ARBA00022485"/>
    </source>
</evidence>
<evidence type="ECO:0000256" key="4">
    <source>
        <dbReference type="ARBA" id="ARBA00022723"/>
    </source>
</evidence>
<reference evidence="8 9" key="1">
    <citation type="submission" date="2019-04" db="EMBL/GenBank/DDBJ databases">
        <title>Azoarcus rhizosphaerae sp. nov. isolated from rhizosphere of Ficus religiosa.</title>
        <authorList>
            <person name="Lin S.-Y."/>
            <person name="Hameed A."/>
            <person name="Hsu Y.-H."/>
            <person name="Young C.-C."/>
        </authorList>
    </citation>
    <scope>NUCLEOTIDE SEQUENCE [LARGE SCALE GENOMIC DNA]</scope>
    <source>
        <strain evidence="8 9">CC-YHH848</strain>
    </source>
</reference>
<keyword evidence="2" id="KW-0004">4Fe-4S</keyword>
<dbReference type="InterPro" id="IPR034457">
    <property type="entry name" value="Organic_radical-activating"/>
</dbReference>
<dbReference type="Gene3D" id="3.20.20.70">
    <property type="entry name" value="Aldolase class I"/>
    <property type="match status" value="1"/>
</dbReference>
<dbReference type="InterPro" id="IPR013785">
    <property type="entry name" value="Aldolase_TIM"/>
</dbReference>
<dbReference type="SFLD" id="SFLDS00029">
    <property type="entry name" value="Radical_SAM"/>
    <property type="match status" value="1"/>
</dbReference>
<keyword evidence="9" id="KW-1185">Reference proteome</keyword>
<evidence type="ECO:0000256" key="5">
    <source>
        <dbReference type="ARBA" id="ARBA00023004"/>
    </source>
</evidence>
<keyword evidence="6" id="KW-0411">Iron-sulfur</keyword>
<dbReference type="PANTHER" id="PTHR30352">
    <property type="entry name" value="PYRUVATE FORMATE-LYASE-ACTIVATING ENZYME"/>
    <property type="match status" value="1"/>
</dbReference>
<evidence type="ECO:0000313" key="9">
    <source>
        <dbReference type="Proteomes" id="UP000307956"/>
    </source>
</evidence>
<dbReference type="GO" id="GO:0003824">
    <property type="term" value="F:catalytic activity"/>
    <property type="evidence" value="ECO:0007669"/>
    <property type="project" value="InterPro"/>
</dbReference>
<dbReference type="PANTHER" id="PTHR30352:SF13">
    <property type="entry name" value="GLYCYL-RADICAL ENZYME ACTIVATING ENZYME YJJW-RELATED"/>
    <property type="match status" value="1"/>
</dbReference>
<dbReference type="InterPro" id="IPR007197">
    <property type="entry name" value="rSAM"/>
</dbReference>
<dbReference type="RefSeq" id="WP_136386161.1">
    <property type="nucleotide sequence ID" value="NZ_SSOD01000015.1"/>
</dbReference>
<comment type="cofactor">
    <cofactor evidence="1">
        <name>[4Fe-4S] cluster</name>
        <dbReference type="ChEBI" id="CHEBI:49883"/>
    </cofactor>
</comment>
<dbReference type="Pfam" id="PF04055">
    <property type="entry name" value="Radical_SAM"/>
    <property type="match status" value="1"/>
</dbReference>
<keyword evidence="4" id="KW-0479">Metal-binding</keyword>
<name>A0A4S4AH98_9RHOO</name>
<dbReference type="PROSITE" id="PS51918">
    <property type="entry name" value="RADICAL_SAM"/>
    <property type="match status" value="1"/>
</dbReference>
<dbReference type="GO" id="GO:0051539">
    <property type="term" value="F:4 iron, 4 sulfur cluster binding"/>
    <property type="evidence" value="ECO:0007669"/>
    <property type="project" value="UniProtKB-KW"/>
</dbReference>
<evidence type="ECO:0000313" key="8">
    <source>
        <dbReference type="EMBL" id="THF58647.1"/>
    </source>
</evidence>
<dbReference type="GO" id="GO:0046872">
    <property type="term" value="F:metal ion binding"/>
    <property type="evidence" value="ECO:0007669"/>
    <property type="project" value="UniProtKB-KW"/>
</dbReference>
<keyword evidence="5" id="KW-0408">Iron</keyword>
<proteinExistence type="predicted"/>
<dbReference type="EMBL" id="SSOD01000015">
    <property type="protein sequence ID" value="THF58647.1"/>
    <property type="molecule type" value="Genomic_DNA"/>
</dbReference>
<evidence type="ECO:0000256" key="3">
    <source>
        <dbReference type="ARBA" id="ARBA00022691"/>
    </source>
</evidence>
<evidence type="ECO:0000256" key="6">
    <source>
        <dbReference type="ARBA" id="ARBA00023014"/>
    </source>
</evidence>
<evidence type="ECO:0000259" key="7">
    <source>
        <dbReference type="PROSITE" id="PS51918"/>
    </source>
</evidence>
<dbReference type="NCBIfam" id="TIGR02495">
    <property type="entry name" value="NrdG2"/>
    <property type="match status" value="1"/>
</dbReference>
<dbReference type="CDD" id="cd01335">
    <property type="entry name" value="Radical_SAM"/>
    <property type="match status" value="1"/>
</dbReference>
<dbReference type="InterPro" id="IPR012840">
    <property type="entry name" value="NrdG2"/>
</dbReference>
<organism evidence="8 9">
    <name type="scientific">Pseudothauera rhizosphaerae</name>
    <dbReference type="NCBI Taxonomy" id="2565932"/>
    <lineage>
        <taxon>Bacteria</taxon>
        <taxon>Pseudomonadati</taxon>
        <taxon>Pseudomonadota</taxon>
        <taxon>Betaproteobacteria</taxon>
        <taxon>Rhodocyclales</taxon>
        <taxon>Zoogloeaceae</taxon>
        <taxon>Pseudothauera</taxon>
    </lineage>
</organism>
<feature type="domain" description="Radical SAM core" evidence="7">
    <location>
        <begin position="16"/>
        <end position="201"/>
    </location>
</feature>
<dbReference type="SUPFAM" id="SSF102114">
    <property type="entry name" value="Radical SAM enzymes"/>
    <property type="match status" value="1"/>
</dbReference>
<dbReference type="AlphaFoldDB" id="A0A4S4AH98"/>
<dbReference type="Proteomes" id="UP000307956">
    <property type="component" value="Unassembled WGS sequence"/>
</dbReference>
<evidence type="ECO:0000256" key="1">
    <source>
        <dbReference type="ARBA" id="ARBA00001966"/>
    </source>
</evidence>
<protein>
    <submittedName>
        <fullName evidence="8">Anaerobic ribonucleoside-triphosphate reductase activating protein</fullName>
    </submittedName>
</protein>
<dbReference type="InterPro" id="IPR058240">
    <property type="entry name" value="rSAM_sf"/>
</dbReference>
<accession>A0A4S4AH98</accession>
<sequence length="201" mass="21861">MDALRVGGLTPLTTIDFPGRLAAVVFCQGCPWRCGYCHNPHLIPAGAPPALRWDEVLAFLGRRRGLLDGVVFSGGEPTLQAALPEALREVRAQGFETALHTAGMYPERLAAVLPLLDWVGLDVKAPAEHYDAVTGTPGSGERMAQSLDLLLASGVDHECRTTWHPGLFGEDELDRLDAGLKQRGVRRWQVQDCRLDSIRSG</sequence>
<gene>
    <name evidence="8" type="ORF">E6O51_16800</name>
</gene>
<keyword evidence="3" id="KW-0949">S-adenosyl-L-methionine</keyword>
<dbReference type="OrthoDB" id="9782387at2"/>
<comment type="caution">
    <text evidence="8">The sequence shown here is derived from an EMBL/GenBank/DDBJ whole genome shotgun (WGS) entry which is preliminary data.</text>
</comment>